<dbReference type="RefSeq" id="XP_045284482.1">
    <property type="nucleotide sequence ID" value="XM_045435176.1"/>
</dbReference>
<proteinExistence type="predicted"/>
<organism evidence="2 3">
    <name type="scientific">Ajellomyces capsulatus (strain G186AR / H82 / ATCC MYA-2454 / RMSCC 2432)</name>
    <name type="common">Darling's disease fungus</name>
    <name type="synonym">Histoplasma capsulatum</name>
    <dbReference type="NCBI Taxonomy" id="447093"/>
    <lineage>
        <taxon>Eukaryota</taxon>
        <taxon>Fungi</taxon>
        <taxon>Dikarya</taxon>
        <taxon>Ascomycota</taxon>
        <taxon>Pezizomycotina</taxon>
        <taxon>Eurotiomycetes</taxon>
        <taxon>Eurotiomycetidae</taxon>
        <taxon>Onygenales</taxon>
        <taxon>Ajellomycetaceae</taxon>
        <taxon>Histoplasma</taxon>
    </lineage>
</organism>
<evidence type="ECO:0000256" key="1">
    <source>
        <dbReference type="SAM" id="MobiDB-lite"/>
    </source>
</evidence>
<gene>
    <name evidence="2" type="ORF">HCBG_08127</name>
</gene>
<dbReference type="EMBL" id="GG663375">
    <property type="protein sequence ID" value="EEH04001.1"/>
    <property type="molecule type" value="Genomic_DNA"/>
</dbReference>
<protein>
    <submittedName>
        <fullName evidence="2">Uncharacterized protein</fullName>
    </submittedName>
</protein>
<dbReference type="Proteomes" id="UP000001631">
    <property type="component" value="Unassembled WGS sequence"/>
</dbReference>
<accession>C0NXD5</accession>
<evidence type="ECO:0000313" key="3">
    <source>
        <dbReference type="Proteomes" id="UP000001631"/>
    </source>
</evidence>
<keyword evidence="3" id="KW-1185">Reference proteome</keyword>
<dbReference type="GeneID" id="69041143"/>
<name>C0NXD5_AJECG</name>
<dbReference type="HOGENOM" id="CLU_1660204_0_0_1"/>
<feature type="region of interest" description="Disordered" evidence="1">
    <location>
        <begin position="103"/>
        <end position="122"/>
    </location>
</feature>
<sequence length="159" mass="17775">MCLRHQKSNVFPQLLHLPEYPETDPCSPLESYVAYLPLVNHWWEKRSAAFSTDLLRLELFLLFASKISFFGPSPRPDLKTPGIPQLCGAFPVGPWIQRHILQEPGSGGGGRGGEQQGQEQRPRRSVHLIAIQNYCANILGGRGSKALAMIIIFKNIVDK</sequence>
<reference evidence="2" key="1">
    <citation type="submission" date="2009-02" db="EMBL/GenBank/DDBJ databases">
        <title>The Genome Sequence of Ajellomyces capsulatus strain G186AR.</title>
        <authorList>
            <consortium name="The Broad Institute Genome Sequencing Platform"/>
            <person name="Champion M."/>
            <person name="Cuomo C."/>
            <person name="Ma L.-J."/>
            <person name="Henn M.R."/>
            <person name="Sil A."/>
            <person name="Goldman B."/>
            <person name="Young S.K."/>
            <person name="Kodira C.D."/>
            <person name="Zeng Q."/>
            <person name="Koehrsen M."/>
            <person name="Alvarado L."/>
            <person name="Berlin A."/>
            <person name="Borenstein D."/>
            <person name="Chen Z."/>
            <person name="Engels R."/>
            <person name="Freedman E."/>
            <person name="Gellesch M."/>
            <person name="Goldberg J."/>
            <person name="Griggs A."/>
            <person name="Gujja S."/>
            <person name="Heiman D."/>
            <person name="Hepburn T."/>
            <person name="Howarth C."/>
            <person name="Jen D."/>
            <person name="Larson L."/>
            <person name="Lewis B."/>
            <person name="Mehta T."/>
            <person name="Park D."/>
            <person name="Pearson M."/>
            <person name="Roberts A."/>
            <person name="Saif S."/>
            <person name="Shea T."/>
            <person name="Shenoy N."/>
            <person name="Sisk P."/>
            <person name="Stolte C."/>
            <person name="Sykes S."/>
            <person name="Walk T."/>
            <person name="White J."/>
            <person name="Yandava C."/>
            <person name="Klein B."/>
            <person name="McEwen J.G."/>
            <person name="Puccia R."/>
            <person name="Goldman G.H."/>
            <person name="Felipe M.S."/>
            <person name="Nino-Vega G."/>
            <person name="San-Blas G."/>
            <person name="Taylor J."/>
            <person name="Mendoza L."/>
            <person name="Galagan J."/>
            <person name="Nusbaum C."/>
            <person name="Birren B."/>
        </authorList>
    </citation>
    <scope>NUCLEOTIDE SEQUENCE</scope>
    <source>
        <strain evidence="2">G186AR</strain>
    </source>
</reference>
<dbReference type="InParanoid" id="C0NXD5"/>
<dbReference type="AlphaFoldDB" id="C0NXD5"/>
<evidence type="ECO:0000313" key="2">
    <source>
        <dbReference type="EMBL" id="EEH04001.1"/>
    </source>
</evidence>
<feature type="compositionally biased region" description="Gly residues" evidence="1">
    <location>
        <begin position="105"/>
        <end position="115"/>
    </location>
</feature>